<dbReference type="KEGG" id="bpt:Bpet3744"/>
<gene>
    <name evidence="2" type="ordered locus">Bpet3744</name>
</gene>
<proteinExistence type="predicted"/>
<accession>A9I2R0</accession>
<dbReference type="EC" id="1.14.1.-" evidence="2"/>
<evidence type="ECO:0000259" key="1">
    <source>
        <dbReference type="Pfam" id="PF13577"/>
    </source>
</evidence>
<dbReference type="InterPro" id="IPR032710">
    <property type="entry name" value="NTF2-like_dom_sf"/>
</dbReference>
<dbReference type="InterPro" id="IPR037401">
    <property type="entry name" value="SnoaL-like"/>
</dbReference>
<organism evidence="2 3">
    <name type="scientific">Bordetella petrii (strain ATCC BAA-461 / DSM 12804 / CCUG 43448 / CIP 107267 / Se-1111R)</name>
    <dbReference type="NCBI Taxonomy" id="340100"/>
    <lineage>
        <taxon>Bacteria</taxon>
        <taxon>Pseudomonadati</taxon>
        <taxon>Pseudomonadota</taxon>
        <taxon>Betaproteobacteria</taxon>
        <taxon>Burkholderiales</taxon>
        <taxon>Alcaligenaceae</taxon>
        <taxon>Bordetella</taxon>
    </lineage>
</organism>
<dbReference type="GO" id="GO:0016491">
    <property type="term" value="F:oxidoreductase activity"/>
    <property type="evidence" value="ECO:0007669"/>
    <property type="project" value="UniProtKB-KW"/>
</dbReference>
<evidence type="ECO:0000313" key="3">
    <source>
        <dbReference type="Proteomes" id="UP000001225"/>
    </source>
</evidence>
<dbReference type="AlphaFoldDB" id="A9I2R0"/>
<keyword evidence="3" id="KW-1185">Reference proteome</keyword>
<keyword evidence="2" id="KW-0560">Oxidoreductase</keyword>
<name>A9I2R0_BORPD</name>
<dbReference type="eggNOG" id="COG5517">
    <property type="taxonomic scope" value="Bacteria"/>
</dbReference>
<dbReference type="Gene3D" id="3.10.450.50">
    <property type="match status" value="1"/>
</dbReference>
<dbReference type="Pfam" id="PF13577">
    <property type="entry name" value="SnoaL_4"/>
    <property type="match status" value="1"/>
</dbReference>
<protein>
    <submittedName>
        <fullName evidence="2">Probable ring hydroxylating beta subunit</fullName>
        <ecNumber evidence="2">1.14.1.-</ecNumber>
    </submittedName>
</protein>
<sequence>MRMNEQLTLRLVVSDFLDRYVSALDQNRLESWADLFAEDALYEIVSKENCDAGLPIPLVRCKGARMVRDRVLSLRHANIYEMPVYRHLLSGLQCEVVDGTGPIDFSASFVVVNTTPVGETSIYLAGCYKARLSRVDDDLRIERMTAIYDTAKVPTLLAFPV</sequence>
<dbReference type="STRING" id="94624.Bpet3744"/>
<feature type="domain" description="SnoaL-like" evidence="1">
    <location>
        <begin position="6"/>
        <end position="145"/>
    </location>
</feature>
<dbReference type="SUPFAM" id="SSF54427">
    <property type="entry name" value="NTF2-like"/>
    <property type="match status" value="1"/>
</dbReference>
<dbReference type="Proteomes" id="UP000001225">
    <property type="component" value="Chromosome"/>
</dbReference>
<dbReference type="EMBL" id="AM902716">
    <property type="protein sequence ID" value="CAP44087.1"/>
    <property type="molecule type" value="Genomic_DNA"/>
</dbReference>
<reference evidence="2 3" key="1">
    <citation type="journal article" date="2008" name="BMC Genomics">
        <title>The missing link: Bordetella petrii is endowed with both the metabolic versatility of environmental bacteria and virulence traits of pathogenic Bordetellae.</title>
        <authorList>
            <person name="Gross R."/>
            <person name="Guzman C.A."/>
            <person name="Sebaihia M."/>
            <person name="Martins Dos Santos V.A."/>
            <person name="Pieper D.H."/>
            <person name="Koebnik R."/>
            <person name="Lechner M."/>
            <person name="Bartels D."/>
            <person name="Buhrmester J."/>
            <person name="Choudhuri J.V."/>
            <person name="Ebensen T."/>
            <person name="Gaigalat L."/>
            <person name="Herrmann S."/>
            <person name="Khachane A.N."/>
            <person name="Larisch C."/>
            <person name="Link S."/>
            <person name="Linke B."/>
            <person name="Meyer F."/>
            <person name="Mormann S."/>
            <person name="Nakunst D."/>
            <person name="Rueckert C."/>
            <person name="Schneiker-Bekel S."/>
            <person name="Schulze K."/>
            <person name="Vorhoelter F.J."/>
            <person name="Yevsa T."/>
            <person name="Engle J.T."/>
            <person name="Goldman W.E."/>
            <person name="Puehler A."/>
            <person name="Goebel U.B."/>
            <person name="Goesmann A."/>
            <person name="Bloecker H."/>
            <person name="Kaiser O."/>
            <person name="Martinez-Arias R."/>
        </authorList>
    </citation>
    <scope>NUCLEOTIDE SEQUENCE [LARGE SCALE GENOMIC DNA]</scope>
    <source>
        <strain evidence="3">ATCC BAA-461 / DSM 12804 / CCUG 43448 / CIP 107267 / Se-1111R</strain>
    </source>
</reference>
<evidence type="ECO:0000313" key="2">
    <source>
        <dbReference type="EMBL" id="CAP44087.1"/>
    </source>
</evidence>